<dbReference type="SUPFAM" id="SSF101852">
    <property type="entry name" value="Bacterial fluorinating enzyme, C-terminal domain"/>
    <property type="match status" value="1"/>
</dbReference>
<feature type="domain" description="S-adenosyl-l-methionine hydroxide adenosyltransferase C-terminal" evidence="1">
    <location>
        <begin position="165"/>
        <end position="213"/>
    </location>
</feature>
<dbReference type="Pfam" id="PF20257">
    <property type="entry name" value="SAM_HAT_C"/>
    <property type="match status" value="1"/>
</dbReference>
<protein>
    <recommendedName>
        <fullName evidence="1">S-adenosyl-l-methionine hydroxide adenosyltransferase C-terminal domain-containing protein</fullName>
    </recommendedName>
</protein>
<dbReference type="AlphaFoldDB" id="A0A1F7JC08"/>
<evidence type="ECO:0000313" key="3">
    <source>
        <dbReference type="Proteomes" id="UP000177418"/>
    </source>
</evidence>
<organism evidence="2 3">
    <name type="scientific">Candidatus Roizmanbacteria bacterium RIFCSPLOWO2_02_FULL_36_11</name>
    <dbReference type="NCBI Taxonomy" id="1802071"/>
    <lineage>
        <taxon>Bacteria</taxon>
        <taxon>Candidatus Roizmaniibacteriota</taxon>
    </lineage>
</organism>
<proteinExistence type="predicted"/>
<evidence type="ECO:0000259" key="1">
    <source>
        <dbReference type="Pfam" id="PF20257"/>
    </source>
</evidence>
<gene>
    <name evidence="2" type="ORF">A3H78_02145</name>
</gene>
<dbReference type="Proteomes" id="UP000177418">
    <property type="component" value="Unassembled WGS sequence"/>
</dbReference>
<comment type="caution">
    <text evidence="2">The sequence shown here is derived from an EMBL/GenBank/DDBJ whole genome shotgun (WGS) entry which is preliminary data.</text>
</comment>
<dbReference type="InterPro" id="IPR023227">
    <property type="entry name" value="SAM_OH_AdoTrfase_C_sf"/>
</dbReference>
<accession>A0A1F7JC08</accession>
<name>A0A1F7JC08_9BACT</name>
<sequence>MKKLIVITDWAKDNIYSQEFQISVDGYIKDSLIPNINFISATTSSINSGFLLEQIVRTEERLGRPGNTVFFIGSEMKDGNQRSFYILRLKSGAIVCGENYQYNFTFIKPKIDEAFSYSLELSMTNFTSRDYYARIIAHLLESMEDDLELDEVHTNTILETSGFYVGHIDSFGNIITTINESKLKGKYEYGDNLEIEINRQRSKVVFVKNIYQKIDHSSKIGPGSFGLFDDSYLELPSAKTQFDEIKSGDLIDIKI</sequence>
<dbReference type="Gene3D" id="2.40.30.90">
    <property type="entry name" value="Bacterial fluorinating enzyme like"/>
    <property type="match status" value="1"/>
</dbReference>
<dbReference type="EMBL" id="MGAV01000024">
    <property type="protein sequence ID" value="OGK53158.1"/>
    <property type="molecule type" value="Genomic_DNA"/>
</dbReference>
<reference evidence="2 3" key="1">
    <citation type="journal article" date="2016" name="Nat. Commun.">
        <title>Thousands of microbial genomes shed light on interconnected biogeochemical processes in an aquifer system.</title>
        <authorList>
            <person name="Anantharaman K."/>
            <person name="Brown C.T."/>
            <person name="Hug L.A."/>
            <person name="Sharon I."/>
            <person name="Castelle C.J."/>
            <person name="Probst A.J."/>
            <person name="Thomas B.C."/>
            <person name="Singh A."/>
            <person name="Wilkins M.J."/>
            <person name="Karaoz U."/>
            <person name="Brodie E.L."/>
            <person name="Williams K.H."/>
            <person name="Hubbard S.S."/>
            <person name="Banfield J.F."/>
        </authorList>
    </citation>
    <scope>NUCLEOTIDE SEQUENCE [LARGE SCALE GENOMIC DNA]</scope>
</reference>
<dbReference type="InterPro" id="IPR046470">
    <property type="entry name" value="SAM_HAT_C"/>
</dbReference>
<evidence type="ECO:0000313" key="2">
    <source>
        <dbReference type="EMBL" id="OGK53158.1"/>
    </source>
</evidence>